<dbReference type="Gene3D" id="3.40.630.30">
    <property type="match status" value="1"/>
</dbReference>
<protein>
    <recommendedName>
        <fullName evidence="3">N-acetyltransferase domain-containing protein</fullName>
    </recommendedName>
</protein>
<proteinExistence type="predicted"/>
<dbReference type="CDD" id="cd04301">
    <property type="entry name" value="NAT_SF"/>
    <property type="match status" value="1"/>
</dbReference>
<comment type="caution">
    <text evidence="4">The sequence shown here is derived from an EMBL/GenBank/DDBJ whole genome shotgun (WGS) entry which is preliminary data.</text>
</comment>
<keyword evidence="5" id="KW-1185">Reference proteome</keyword>
<evidence type="ECO:0000256" key="2">
    <source>
        <dbReference type="ARBA" id="ARBA00023315"/>
    </source>
</evidence>
<keyword evidence="2" id="KW-0012">Acyltransferase</keyword>
<dbReference type="InterPro" id="IPR000182">
    <property type="entry name" value="GNAT_dom"/>
</dbReference>
<accession>A0ABN1VFU9</accession>
<reference evidence="4 5" key="1">
    <citation type="journal article" date="2019" name="Int. J. Syst. Evol. Microbiol.">
        <title>The Global Catalogue of Microorganisms (GCM) 10K type strain sequencing project: providing services to taxonomists for standard genome sequencing and annotation.</title>
        <authorList>
            <consortium name="The Broad Institute Genomics Platform"/>
            <consortium name="The Broad Institute Genome Sequencing Center for Infectious Disease"/>
            <person name="Wu L."/>
            <person name="Ma J."/>
        </authorList>
    </citation>
    <scope>NUCLEOTIDE SEQUENCE [LARGE SCALE GENOMIC DNA]</scope>
    <source>
        <strain evidence="4 5">JCM 13022</strain>
    </source>
</reference>
<evidence type="ECO:0000313" key="5">
    <source>
        <dbReference type="Proteomes" id="UP001500467"/>
    </source>
</evidence>
<evidence type="ECO:0000256" key="1">
    <source>
        <dbReference type="ARBA" id="ARBA00022679"/>
    </source>
</evidence>
<dbReference type="RefSeq" id="WP_253859968.1">
    <property type="nucleotide sequence ID" value="NZ_BAAALM010000011.1"/>
</dbReference>
<dbReference type="Pfam" id="PF00583">
    <property type="entry name" value="Acetyltransf_1"/>
    <property type="match status" value="1"/>
</dbReference>
<dbReference type="EMBL" id="BAAALM010000011">
    <property type="protein sequence ID" value="GAA1209404.1"/>
    <property type="molecule type" value="Genomic_DNA"/>
</dbReference>
<gene>
    <name evidence="4" type="ORF">GCM10009675_32020</name>
</gene>
<dbReference type="PANTHER" id="PTHR43877:SF2">
    <property type="entry name" value="AMINOALKYLPHOSPHONATE N-ACETYLTRANSFERASE-RELATED"/>
    <property type="match status" value="1"/>
</dbReference>
<evidence type="ECO:0000313" key="4">
    <source>
        <dbReference type="EMBL" id="GAA1209404.1"/>
    </source>
</evidence>
<dbReference type="PROSITE" id="PS51186">
    <property type="entry name" value="GNAT"/>
    <property type="match status" value="1"/>
</dbReference>
<dbReference type="InterPro" id="IPR050832">
    <property type="entry name" value="Bact_Acetyltransf"/>
</dbReference>
<feature type="domain" description="N-acetyltransferase" evidence="3">
    <location>
        <begin position="17"/>
        <end position="172"/>
    </location>
</feature>
<evidence type="ECO:0000259" key="3">
    <source>
        <dbReference type="PROSITE" id="PS51186"/>
    </source>
</evidence>
<keyword evidence="1" id="KW-0808">Transferase</keyword>
<organism evidence="4 5">
    <name type="scientific">Prauserella alba</name>
    <dbReference type="NCBI Taxonomy" id="176898"/>
    <lineage>
        <taxon>Bacteria</taxon>
        <taxon>Bacillati</taxon>
        <taxon>Actinomycetota</taxon>
        <taxon>Actinomycetes</taxon>
        <taxon>Pseudonocardiales</taxon>
        <taxon>Pseudonocardiaceae</taxon>
        <taxon>Prauserella</taxon>
    </lineage>
</organism>
<name>A0ABN1VFU9_9PSEU</name>
<dbReference type="SUPFAM" id="SSF55729">
    <property type="entry name" value="Acyl-CoA N-acyltransferases (Nat)"/>
    <property type="match status" value="1"/>
</dbReference>
<sequence>MPAPTSPQPPTPPKPSFTIVPADIDDPGATPVLRAYFTELCRRYYPRPITGDDVDAAMADEPGADLRPPTGVFLLARQSGAVAGCVGVRLLDAYAELTKMFVLPEFRGTGLAPRLLTAAEDHARAHGSPEMRLGTRRDLVEAQGLYRRSGYHDIDRYGDDPYAECWFAKPLPAPPV</sequence>
<dbReference type="InterPro" id="IPR016181">
    <property type="entry name" value="Acyl_CoA_acyltransferase"/>
</dbReference>
<dbReference type="PANTHER" id="PTHR43877">
    <property type="entry name" value="AMINOALKYLPHOSPHONATE N-ACETYLTRANSFERASE-RELATED-RELATED"/>
    <property type="match status" value="1"/>
</dbReference>
<dbReference type="Proteomes" id="UP001500467">
    <property type="component" value="Unassembled WGS sequence"/>
</dbReference>